<name>A0A9P0Q0Q1_ACAOB</name>
<evidence type="ECO:0000256" key="1">
    <source>
        <dbReference type="SAM" id="MobiDB-lite"/>
    </source>
</evidence>
<proteinExistence type="predicted"/>
<dbReference type="OrthoDB" id="6765384at2759"/>
<gene>
    <name evidence="2" type="ORF">ACAOBT_LOCUS28740</name>
</gene>
<organism evidence="2 3">
    <name type="scientific">Acanthoscelides obtectus</name>
    <name type="common">Bean weevil</name>
    <name type="synonym">Bruchus obtectus</name>
    <dbReference type="NCBI Taxonomy" id="200917"/>
    <lineage>
        <taxon>Eukaryota</taxon>
        <taxon>Metazoa</taxon>
        <taxon>Ecdysozoa</taxon>
        <taxon>Arthropoda</taxon>
        <taxon>Hexapoda</taxon>
        <taxon>Insecta</taxon>
        <taxon>Pterygota</taxon>
        <taxon>Neoptera</taxon>
        <taxon>Endopterygota</taxon>
        <taxon>Coleoptera</taxon>
        <taxon>Polyphaga</taxon>
        <taxon>Cucujiformia</taxon>
        <taxon>Chrysomeloidea</taxon>
        <taxon>Chrysomelidae</taxon>
        <taxon>Bruchinae</taxon>
        <taxon>Bruchini</taxon>
        <taxon>Acanthoscelides</taxon>
    </lineage>
</organism>
<dbReference type="Proteomes" id="UP001152888">
    <property type="component" value="Unassembled WGS sequence"/>
</dbReference>
<feature type="region of interest" description="Disordered" evidence="1">
    <location>
        <begin position="17"/>
        <end position="46"/>
    </location>
</feature>
<reference evidence="2" key="1">
    <citation type="submission" date="2022-03" db="EMBL/GenBank/DDBJ databases">
        <authorList>
            <person name="Sayadi A."/>
        </authorList>
    </citation>
    <scope>NUCLEOTIDE SEQUENCE</scope>
</reference>
<protein>
    <submittedName>
        <fullName evidence="2">Uncharacterized protein</fullName>
    </submittedName>
</protein>
<keyword evidence="3" id="KW-1185">Reference proteome</keyword>
<feature type="region of interest" description="Disordered" evidence="1">
    <location>
        <begin position="93"/>
        <end position="129"/>
    </location>
</feature>
<dbReference type="PANTHER" id="PTHR10773">
    <property type="entry name" value="DNA-DIRECTED RNA POLYMERASES I, II, AND III SUBUNIT RPABC2"/>
    <property type="match status" value="1"/>
</dbReference>
<feature type="compositionally biased region" description="Basic residues" evidence="1">
    <location>
        <begin position="261"/>
        <end position="270"/>
    </location>
</feature>
<feature type="compositionally biased region" description="Basic residues" evidence="1">
    <location>
        <begin position="109"/>
        <end position="121"/>
    </location>
</feature>
<dbReference type="PANTHER" id="PTHR10773:SF19">
    <property type="match status" value="1"/>
</dbReference>
<evidence type="ECO:0000313" key="2">
    <source>
        <dbReference type="EMBL" id="CAH2005790.1"/>
    </source>
</evidence>
<feature type="non-terminal residue" evidence="2">
    <location>
        <position position="1"/>
    </location>
</feature>
<feature type="region of interest" description="Disordered" evidence="1">
    <location>
        <begin position="248"/>
        <end position="303"/>
    </location>
</feature>
<evidence type="ECO:0000313" key="3">
    <source>
        <dbReference type="Proteomes" id="UP001152888"/>
    </source>
</evidence>
<comment type="caution">
    <text evidence="2">The sequence shown here is derived from an EMBL/GenBank/DDBJ whole genome shotgun (WGS) entry which is preliminary data.</text>
</comment>
<accession>A0A9P0Q0Q1</accession>
<dbReference type="AlphaFoldDB" id="A0A9P0Q0Q1"/>
<sequence>FTNRTRRILFACLSQSPLDDYLSDDPEEPYRSSGSEYLPGDESDDNGVLSKKCFKNCLHEPNNDGDDTFTPHMQTQANKEAPGHDVLQLGITETVPNNESPLEDENKQKKSRKRKSLPKPWKRYENKENKNKGNAYKTYKGIDIEAKNPCIGKRWKEKCRLKCDSRFSNEEKVRLFEEYYSLDQNAKNAYLFGIMEAYNVKQPSGLHRHRQKSFRYSFKVGGDSRRVCKEAVMSILDVGRKKLDLIRDQVSSGRSAPKRDGRGHHNSRPRKTSEEKRNFVHRHIRSFPSEVSHYSRNKNPNRL</sequence>
<dbReference type="EMBL" id="CAKOFQ010007657">
    <property type="protein sequence ID" value="CAH2005790.1"/>
    <property type="molecule type" value="Genomic_DNA"/>
</dbReference>